<dbReference type="Proteomes" id="UP001217089">
    <property type="component" value="Unassembled WGS sequence"/>
</dbReference>
<dbReference type="EMBL" id="JARBDR010000337">
    <property type="protein sequence ID" value="KAJ8315684.1"/>
    <property type="molecule type" value="Genomic_DNA"/>
</dbReference>
<evidence type="ECO:0000256" key="7">
    <source>
        <dbReference type="ARBA" id="ARBA00022692"/>
    </source>
</evidence>
<evidence type="ECO:0000256" key="13">
    <source>
        <dbReference type="PROSITE-ProRule" id="PRU00339"/>
    </source>
</evidence>
<evidence type="ECO:0000256" key="15">
    <source>
        <dbReference type="SAM" id="Phobius"/>
    </source>
</evidence>
<dbReference type="Pfam" id="PF13174">
    <property type="entry name" value="TPR_6"/>
    <property type="match status" value="1"/>
</dbReference>
<dbReference type="EC" id="2.4.1.109" evidence="5"/>
<evidence type="ECO:0000256" key="5">
    <source>
        <dbReference type="ARBA" id="ARBA00012839"/>
    </source>
</evidence>
<comment type="caution">
    <text evidence="18">The sequence shown here is derived from an EMBL/GenBank/DDBJ whole genome shotgun (WGS) entry which is preliminary data.</text>
</comment>
<comment type="pathway">
    <text evidence="3">Protein modification; protein glycosylation.</text>
</comment>
<evidence type="ECO:0000256" key="14">
    <source>
        <dbReference type="SAM" id="MobiDB-lite"/>
    </source>
</evidence>
<organism evidence="18 19">
    <name type="scientific">Tegillarca granosa</name>
    <name type="common">Malaysian cockle</name>
    <name type="synonym">Anadara granosa</name>
    <dbReference type="NCBI Taxonomy" id="220873"/>
    <lineage>
        <taxon>Eukaryota</taxon>
        <taxon>Metazoa</taxon>
        <taxon>Spiralia</taxon>
        <taxon>Lophotrochozoa</taxon>
        <taxon>Mollusca</taxon>
        <taxon>Bivalvia</taxon>
        <taxon>Autobranchia</taxon>
        <taxon>Pteriomorphia</taxon>
        <taxon>Arcoida</taxon>
        <taxon>Arcoidea</taxon>
        <taxon>Arcidae</taxon>
        <taxon>Tegillarca</taxon>
    </lineage>
</organism>
<feature type="transmembrane region" description="Helical" evidence="15">
    <location>
        <begin position="212"/>
        <end position="235"/>
    </location>
</feature>
<evidence type="ECO:0000256" key="12">
    <source>
        <dbReference type="ARBA" id="ARBA00023136"/>
    </source>
</evidence>
<reference evidence="18 19" key="1">
    <citation type="submission" date="2022-12" db="EMBL/GenBank/DDBJ databases">
        <title>Chromosome-level genome of Tegillarca granosa.</title>
        <authorList>
            <person name="Kim J."/>
        </authorList>
    </citation>
    <scope>NUCLEOTIDE SEQUENCE [LARGE SCALE GENOMIC DNA]</scope>
    <source>
        <strain evidence="18">Teg-2019</strain>
        <tissue evidence="18">Adductor muscle</tissue>
    </source>
</reference>
<evidence type="ECO:0000256" key="4">
    <source>
        <dbReference type="ARBA" id="ARBA00007882"/>
    </source>
</evidence>
<feature type="transmembrane region" description="Helical" evidence="15">
    <location>
        <begin position="96"/>
        <end position="127"/>
    </location>
</feature>
<keyword evidence="8" id="KW-0677">Repeat</keyword>
<dbReference type="PANTHER" id="PTHR44395">
    <property type="match status" value="1"/>
</dbReference>
<dbReference type="Pfam" id="PF08409">
    <property type="entry name" value="TMTC_DUF1736"/>
    <property type="match status" value="1"/>
</dbReference>
<feature type="transmembrane region" description="Helical" evidence="15">
    <location>
        <begin position="6"/>
        <end position="23"/>
    </location>
</feature>
<evidence type="ECO:0000256" key="1">
    <source>
        <dbReference type="ARBA" id="ARBA00004141"/>
    </source>
</evidence>
<dbReference type="Pfam" id="PF23914">
    <property type="entry name" value="TPR_CcmH_CycH"/>
    <property type="match status" value="1"/>
</dbReference>
<dbReference type="Gene3D" id="1.25.40.10">
    <property type="entry name" value="Tetratricopeptide repeat domain"/>
    <property type="match status" value="4"/>
</dbReference>
<evidence type="ECO:0000256" key="8">
    <source>
        <dbReference type="ARBA" id="ARBA00022737"/>
    </source>
</evidence>
<dbReference type="SUPFAM" id="SSF48452">
    <property type="entry name" value="TPR-like"/>
    <property type="match status" value="2"/>
</dbReference>
<keyword evidence="19" id="KW-1185">Reference proteome</keyword>
<feature type="repeat" description="TPR" evidence="13">
    <location>
        <begin position="395"/>
        <end position="428"/>
    </location>
</feature>
<feature type="domain" description="Cytochrome c-type biogenesis protein H TPR" evidence="17">
    <location>
        <begin position="521"/>
        <end position="614"/>
    </location>
</feature>
<evidence type="ECO:0000313" key="18">
    <source>
        <dbReference type="EMBL" id="KAJ8315684.1"/>
    </source>
</evidence>
<feature type="repeat" description="TPR" evidence="13">
    <location>
        <begin position="517"/>
        <end position="550"/>
    </location>
</feature>
<evidence type="ECO:0000259" key="16">
    <source>
        <dbReference type="Pfam" id="PF08409"/>
    </source>
</evidence>
<feature type="repeat" description="TPR" evidence="13">
    <location>
        <begin position="588"/>
        <end position="621"/>
    </location>
</feature>
<dbReference type="InterPro" id="IPR011990">
    <property type="entry name" value="TPR-like_helical_dom_sf"/>
</dbReference>
<proteinExistence type="inferred from homology"/>
<evidence type="ECO:0000256" key="2">
    <source>
        <dbReference type="ARBA" id="ARBA00004240"/>
    </source>
</evidence>
<comment type="subcellular location">
    <subcellularLocation>
        <location evidence="2">Endoplasmic reticulum</location>
    </subcellularLocation>
    <subcellularLocation>
        <location evidence="1">Membrane</location>
        <topology evidence="1">Multi-pass membrane protein</topology>
    </subcellularLocation>
</comment>
<dbReference type="Pfam" id="PF00515">
    <property type="entry name" value="TPR_1"/>
    <property type="match status" value="1"/>
</dbReference>
<dbReference type="PROSITE" id="PS50005">
    <property type="entry name" value="TPR"/>
    <property type="match status" value="4"/>
</dbReference>
<feature type="transmembrane region" description="Helical" evidence="15">
    <location>
        <begin position="170"/>
        <end position="200"/>
    </location>
</feature>
<dbReference type="PROSITE" id="PS50293">
    <property type="entry name" value="TPR_REGION"/>
    <property type="match status" value="1"/>
</dbReference>
<feature type="compositionally biased region" description="Basic and acidic residues" evidence="14">
    <location>
        <begin position="806"/>
        <end position="832"/>
    </location>
</feature>
<evidence type="ECO:0000256" key="6">
    <source>
        <dbReference type="ARBA" id="ARBA00022679"/>
    </source>
</evidence>
<keyword evidence="7 15" id="KW-0812">Transmembrane</keyword>
<feature type="transmembrane region" description="Helical" evidence="15">
    <location>
        <begin position="330"/>
        <end position="350"/>
    </location>
</feature>
<feature type="transmembrane region" description="Helical" evidence="15">
    <location>
        <begin position="247"/>
        <end position="264"/>
    </location>
</feature>
<feature type="domain" description="DUF1736" evidence="16">
    <location>
        <begin position="271"/>
        <end position="342"/>
    </location>
</feature>
<dbReference type="InterPro" id="IPR019734">
    <property type="entry name" value="TPR_rpt"/>
</dbReference>
<keyword evidence="11 15" id="KW-1133">Transmembrane helix</keyword>
<evidence type="ECO:0000259" key="17">
    <source>
        <dbReference type="Pfam" id="PF23914"/>
    </source>
</evidence>
<protein>
    <recommendedName>
        <fullName evidence="5">dolichyl-phosphate-mannose--protein mannosyltransferase</fullName>
        <ecNumber evidence="5">2.4.1.109</ecNumber>
    </recommendedName>
</protein>
<keyword evidence="9 13" id="KW-0802">TPR repeat</keyword>
<feature type="transmembrane region" description="Helical" evidence="15">
    <location>
        <begin position="359"/>
        <end position="377"/>
    </location>
</feature>
<feature type="compositionally biased region" description="Low complexity" evidence="14">
    <location>
        <begin position="750"/>
        <end position="794"/>
    </location>
</feature>
<keyword evidence="10" id="KW-0256">Endoplasmic reticulum</keyword>
<feature type="transmembrane region" description="Helical" evidence="15">
    <location>
        <begin position="139"/>
        <end position="158"/>
    </location>
</feature>
<evidence type="ECO:0000256" key="10">
    <source>
        <dbReference type="ARBA" id="ARBA00022824"/>
    </source>
</evidence>
<feature type="region of interest" description="Disordered" evidence="14">
    <location>
        <begin position="749"/>
        <end position="832"/>
    </location>
</feature>
<dbReference type="PANTHER" id="PTHR44395:SF1">
    <property type="entry name" value="PROTEIN O-MANNOSYL-TRANSFERASE TMTC3"/>
    <property type="match status" value="1"/>
</dbReference>
<accession>A0ABQ9FED1</accession>
<keyword evidence="6" id="KW-0808">Transferase</keyword>
<sequence>MENFPLYSAILVAVVAVCYYNSLECGFCFDDMSAIIENKDLRPRTPLMNLFWNDFWGTPMHLEKSHKSYRPLCVLTFRLNYMFSELEPMSYHLVNVILHGVVCIIFMKVCSLFLFSLPSFLSALLFAVHPIHTEAVTGIVGRAEALSSIFFLAALLSFSRCTTYRSKIEWFPLIMTVVLVTIAMLCKEQGITVIGVCCVYEVFISQRVSFKVLFSICFTLASFSELLQILGSFIKGKPNIPSWLKNSVIRCGFLVGTTLFLLFARIKVMGAQLPVFTAFDNPASFAPTPSRQMTYNYLLPINFMLLLFPSDLCCDWTMGTIPVIQSIFDYRNFFTAAFYLFLFKIITFMLQCQDKRNRAIIMSLTLMILPFIPASNLKSEYDIFRAALKVNTRNAKLFNNVGHALEKQNRFEEALEYFQKATSVQPDDIGAHMNVGRTYNNLNQSQSAELAYRKALNLFPPVIPGKKYTARIAPNHLNVYLNLASLVSKDESRLMEADNLLKTAVSMRPDYVQGYINRGDIMLGVVNLDIGNRREARFYFEKALHYDPDHTQSLYNTAVMMQEDGDPKDRQEASRRLRSLTKKSPDDSKAYFTLAMLAMDEQDYSLAEEFFLKAIKLDPAFRSALFNLALMLVNNLNRPLDAAPYLETLLQHYPDHTKGLMLMGDLNVNHLKRLHEAEKNFKAIIEMEPEHVQANHNLCVVYVEQGDLIRAEKCLTRTHQLAPNEGYIINHLNIVRTKLNQAIEVRQKQQKMAQQKANQNQGAAGHQQQQQQQPPQQQQQQNKQQRPKIPQQQATEEQKLPNSSQKQKEKVNDQTQKDEKRKLKQKDNLTKP</sequence>
<evidence type="ECO:0000313" key="19">
    <source>
        <dbReference type="Proteomes" id="UP001217089"/>
    </source>
</evidence>
<evidence type="ECO:0000256" key="9">
    <source>
        <dbReference type="ARBA" id="ARBA00022803"/>
    </source>
</evidence>
<dbReference type="InterPro" id="IPR056413">
    <property type="entry name" value="TPR_CcmH_CycH"/>
</dbReference>
<feature type="repeat" description="TPR" evidence="13">
    <location>
        <begin position="429"/>
        <end position="462"/>
    </location>
</feature>
<dbReference type="Pfam" id="PF13181">
    <property type="entry name" value="TPR_8"/>
    <property type="match status" value="1"/>
</dbReference>
<dbReference type="InterPro" id="IPR013618">
    <property type="entry name" value="TMTC_DUF1736"/>
</dbReference>
<evidence type="ECO:0000256" key="3">
    <source>
        <dbReference type="ARBA" id="ARBA00004922"/>
    </source>
</evidence>
<gene>
    <name evidence="18" type="ORF">KUTeg_007834</name>
</gene>
<keyword evidence="12 15" id="KW-0472">Membrane</keyword>
<name>A0ABQ9FED1_TEGGR</name>
<comment type="similarity">
    <text evidence="4">Belongs to the TMTC family.</text>
</comment>
<dbReference type="SMART" id="SM00028">
    <property type="entry name" value="TPR"/>
    <property type="match status" value="6"/>
</dbReference>
<evidence type="ECO:0000256" key="11">
    <source>
        <dbReference type="ARBA" id="ARBA00022989"/>
    </source>
</evidence>